<feature type="domain" description="Transposase Helix-turn-helix" evidence="5">
    <location>
        <begin position="49"/>
        <end position="99"/>
    </location>
</feature>
<comment type="cofactor">
    <cofactor evidence="1">
        <name>a divalent metal cation</name>
        <dbReference type="ChEBI" id="CHEBI:60240"/>
    </cofactor>
</comment>
<evidence type="ECO:0000313" key="7">
    <source>
        <dbReference type="Proteomes" id="UP001501676"/>
    </source>
</evidence>
<evidence type="ECO:0000256" key="1">
    <source>
        <dbReference type="ARBA" id="ARBA00001968"/>
    </source>
</evidence>
<proteinExistence type="predicted"/>
<evidence type="ECO:0000259" key="5">
    <source>
        <dbReference type="Pfam" id="PF13613"/>
    </source>
</evidence>
<name>A0ABP6SVY4_9ACTN</name>
<feature type="region of interest" description="Disordered" evidence="3">
    <location>
        <begin position="196"/>
        <end position="222"/>
    </location>
</feature>
<dbReference type="Proteomes" id="UP001501676">
    <property type="component" value="Unassembled WGS sequence"/>
</dbReference>
<dbReference type="Pfam" id="PF13613">
    <property type="entry name" value="HTH_Tnp_4"/>
    <property type="match status" value="1"/>
</dbReference>
<evidence type="ECO:0000313" key="6">
    <source>
        <dbReference type="EMBL" id="GAA3386297.1"/>
    </source>
</evidence>
<protein>
    <submittedName>
        <fullName evidence="6">Transposase family protein</fullName>
    </submittedName>
</protein>
<organism evidence="6 7">
    <name type="scientific">Cryptosporangium minutisporangium</name>
    <dbReference type="NCBI Taxonomy" id="113569"/>
    <lineage>
        <taxon>Bacteria</taxon>
        <taxon>Bacillati</taxon>
        <taxon>Actinomycetota</taxon>
        <taxon>Actinomycetes</taxon>
        <taxon>Cryptosporangiales</taxon>
        <taxon>Cryptosporangiaceae</taxon>
        <taxon>Cryptosporangium</taxon>
    </lineage>
</organism>
<evidence type="ECO:0000259" key="4">
    <source>
        <dbReference type="Pfam" id="PF13359"/>
    </source>
</evidence>
<feature type="region of interest" description="Disordered" evidence="3">
    <location>
        <begin position="24"/>
        <end position="45"/>
    </location>
</feature>
<accession>A0ABP6SVY4</accession>
<sequence length="278" mass="30446">MRLPRSTRHHQELPGAFLPVWHDRVQPSTPTARRRPPRPPPRTTTRWRRLTAGRQALLVVAHLRKGETYADLATGFTIGRSTVYRYITEGLTLLAAMAPSLEDAMAVAAGKAYVILDGSLLRIDRVAMASGNDRPYYSGKHKAHGVNVQVIADPAGRLIWVSPPLPGARHDIAAAREHGIPTALENAGIQAFGDTGYQGAGPQVTVPQRRRRKDPDTGTYRPLSTAQKEVNTAHARLRGPGERANAQLKSWKILRKIRSSPNQATRLVNAVQTLTLAG</sequence>
<comment type="caution">
    <text evidence="6">The sequence shown here is derived from an EMBL/GenBank/DDBJ whole genome shotgun (WGS) entry which is preliminary data.</text>
</comment>
<dbReference type="InterPro" id="IPR027805">
    <property type="entry name" value="Transposase_HTH_dom"/>
</dbReference>
<dbReference type="InterPro" id="IPR027806">
    <property type="entry name" value="HARBI1_dom"/>
</dbReference>
<evidence type="ECO:0000256" key="3">
    <source>
        <dbReference type="SAM" id="MobiDB-lite"/>
    </source>
</evidence>
<gene>
    <name evidence="6" type="ORF">GCM10020369_23070</name>
</gene>
<dbReference type="EMBL" id="BAAAYN010000015">
    <property type="protein sequence ID" value="GAA3386297.1"/>
    <property type="molecule type" value="Genomic_DNA"/>
</dbReference>
<reference evidence="7" key="1">
    <citation type="journal article" date="2019" name="Int. J. Syst. Evol. Microbiol.">
        <title>The Global Catalogue of Microorganisms (GCM) 10K type strain sequencing project: providing services to taxonomists for standard genome sequencing and annotation.</title>
        <authorList>
            <consortium name="The Broad Institute Genomics Platform"/>
            <consortium name="The Broad Institute Genome Sequencing Center for Infectious Disease"/>
            <person name="Wu L."/>
            <person name="Ma J."/>
        </authorList>
    </citation>
    <scope>NUCLEOTIDE SEQUENCE [LARGE SCALE GENOMIC DNA]</scope>
    <source>
        <strain evidence="7">JCM 9458</strain>
    </source>
</reference>
<feature type="domain" description="DDE Tnp4" evidence="4">
    <location>
        <begin position="116"/>
        <end position="274"/>
    </location>
</feature>
<keyword evidence="2" id="KW-0479">Metal-binding</keyword>
<evidence type="ECO:0000256" key="2">
    <source>
        <dbReference type="ARBA" id="ARBA00022723"/>
    </source>
</evidence>
<keyword evidence="7" id="KW-1185">Reference proteome</keyword>
<dbReference type="Pfam" id="PF13359">
    <property type="entry name" value="DDE_Tnp_4"/>
    <property type="match status" value="1"/>
</dbReference>